<name>A0A0W8F6Q7_9ZZZZ</name>
<protein>
    <submittedName>
        <fullName evidence="1">Uncharacterized protein</fullName>
    </submittedName>
</protein>
<comment type="caution">
    <text evidence="1">The sequence shown here is derived from an EMBL/GenBank/DDBJ whole genome shotgun (WGS) entry which is preliminary data.</text>
</comment>
<evidence type="ECO:0000313" key="1">
    <source>
        <dbReference type="EMBL" id="KUG16083.1"/>
    </source>
</evidence>
<accession>A0A0W8F6Q7</accession>
<dbReference type="EMBL" id="LNQE01001515">
    <property type="protein sequence ID" value="KUG16083.1"/>
    <property type="molecule type" value="Genomic_DNA"/>
</dbReference>
<proteinExistence type="predicted"/>
<dbReference type="AlphaFoldDB" id="A0A0W8F6Q7"/>
<gene>
    <name evidence="1" type="ORF">ASZ90_014248</name>
</gene>
<sequence>MHPAAIAALAISAGTLNAIVSPSQTGECSPGQELQILHSLIYATPGRTAL</sequence>
<reference evidence="1" key="1">
    <citation type="journal article" date="2015" name="Proc. Natl. Acad. Sci. U.S.A.">
        <title>Networks of energetic and metabolic interactions define dynamics in microbial communities.</title>
        <authorList>
            <person name="Embree M."/>
            <person name="Liu J.K."/>
            <person name="Al-Bassam M.M."/>
            <person name="Zengler K."/>
        </authorList>
    </citation>
    <scope>NUCLEOTIDE SEQUENCE</scope>
</reference>
<organism evidence="1">
    <name type="scientific">hydrocarbon metagenome</name>
    <dbReference type="NCBI Taxonomy" id="938273"/>
    <lineage>
        <taxon>unclassified sequences</taxon>
        <taxon>metagenomes</taxon>
        <taxon>ecological metagenomes</taxon>
    </lineage>
</organism>